<dbReference type="Proteomes" id="UP000091820">
    <property type="component" value="Unassembled WGS sequence"/>
</dbReference>
<dbReference type="AlphaFoldDB" id="A0A1A9X0Y6"/>
<organism evidence="1 2">
    <name type="scientific">Glossina brevipalpis</name>
    <dbReference type="NCBI Taxonomy" id="37001"/>
    <lineage>
        <taxon>Eukaryota</taxon>
        <taxon>Metazoa</taxon>
        <taxon>Ecdysozoa</taxon>
        <taxon>Arthropoda</taxon>
        <taxon>Hexapoda</taxon>
        <taxon>Insecta</taxon>
        <taxon>Pterygota</taxon>
        <taxon>Neoptera</taxon>
        <taxon>Endopterygota</taxon>
        <taxon>Diptera</taxon>
        <taxon>Brachycera</taxon>
        <taxon>Muscomorpha</taxon>
        <taxon>Hippoboscoidea</taxon>
        <taxon>Glossinidae</taxon>
        <taxon>Glossina</taxon>
    </lineage>
</organism>
<protein>
    <submittedName>
        <fullName evidence="1">Uncharacterized protein</fullName>
    </submittedName>
</protein>
<accession>A0A1A9X0Y6</accession>
<proteinExistence type="predicted"/>
<evidence type="ECO:0000313" key="2">
    <source>
        <dbReference type="Proteomes" id="UP000091820"/>
    </source>
</evidence>
<reference evidence="1" key="2">
    <citation type="submission" date="2020-05" db="UniProtKB">
        <authorList>
            <consortium name="EnsemblMetazoa"/>
        </authorList>
    </citation>
    <scope>IDENTIFICATION</scope>
    <source>
        <strain evidence="1">IAEA</strain>
    </source>
</reference>
<evidence type="ECO:0000313" key="1">
    <source>
        <dbReference type="EnsemblMetazoa" id="GBRI040129-PA"/>
    </source>
</evidence>
<reference evidence="2" key="1">
    <citation type="submission" date="2014-03" db="EMBL/GenBank/DDBJ databases">
        <authorList>
            <person name="Aksoy S."/>
            <person name="Warren W."/>
            <person name="Wilson R.K."/>
        </authorList>
    </citation>
    <scope>NUCLEOTIDE SEQUENCE [LARGE SCALE GENOMIC DNA]</scope>
    <source>
        <strain evidence="2">IAEA</strain>
    </source>
</reference>
<dbReference type="EnsemblMetazoa" id="GBRI040129-RA">
    <property type="protein sequence ID" value="GBRI040129-PA"/>
    <property type="gene ID" value="GBRI040129"/>
</dbReference>
<sequence>MYISQHLKHWEYLNDKNNIYLVNNKYSKSIIHMQSFVAPVDVKFPIALAIVALLISMESRSLPFDLFDSSERESKAASSLALISIRCASIHAFSKPSNSLRLDIEISSPDDETWSSEGNMKPSILATEDAPTDPIISSKFSTTVSMFEALDILTERTLPSSKLDANFDTIASSKSLVSSSPSLFKLSTTLLTGSGIPIKEEISSDSIRDKFPSPECGCLMAVNDCANVRNSNSDGDSLINFASLRTDFRPRLAASIDSCTSSNVWITISSVKGVFTIFSIGCCAFLISKSGSVGLSILSAETITSCSSKSFLVSEL</sequence>
<dbReference type="VEuPathDB" id="VectorBase:GBRI040129"/>
<keyword evidence="2" id="KW-1185">Reference proteome</keyword>
<name>A0A1A9X0Y6_9MUSC</name>